<reference evidence="10 11" key="1">
    <citation type="journal article" date="2024" name="bioRxiv">
        <title>A reference genome for Trichogramma kaykai: A tiny desert-dwelling parasitoid wasp with competing sex-ratio distorters.</title>
        <authorList>
            <person name="Culotta J."/>
            <person name="Lindsey A.R."/>
        </authorList>
    </citation>
    <scope>NUCLEOTIDE SEQUENCE [LARGE SCALE GENOMIC DNA]</scope>
    <source>
        <strain evidence="10 11">KSX58</strain>
    </source>
</reference>
<evidence type="ECO:0000313" key="11">
    <source>
        <dbReference type="Proteomes" id="UP001627154"/>
    </source>
</evidence>
<evidence type="ECO:0000256" key="4">
    <source>
        <dbReference type="ARBA" id="ARBA00022722"/>
    </source>
</evidence>
<evidence type="ECO:0000259" key="9">
    <source>
        <dbReference type="PROSITE" id="PS50878"/>
    </source>
</evidence>
<organism evidence="10 11">
    <name type="scientific">Trichogramma kaykai</name>
    <dbReference type="NCBI Taxonomy" id="54128"/>
    <lineage>
        <taxon>Eukaryota</taxon>
        <taxon>Metazoa</taxon>
        <taxon>Ecdysozoa</taxon>
        <taxon>Arthropoda</taxon>
        <taxon>Hexapoda</taxon>
        <taxon>Insecta</taxon>
        <taxon>Pterygota</taxon>
        <taxon>Neoptera</taxon>
        <taxon>Endopterygota</taxon>
        <taxon>Hymenoptera</taxon>
        <taxon>Apocrita</taxon>
        <taxon>Proctotrupomorpha</taxon>
        <taxon>Chalcidoidea</taxon>
        <taxon>Trichogrammatidae</taxon>
        <taxon>Trichogramma</taxon>
    </lineage>
</organism>
<dbReference type="InterPro" id="IPR001878">
    <property type="entry name" value="Znf_CCHC"/>
</dbReference>
<dbReference type="PANTHER" id="PTHR37984">
    <property type="entry name" value="PROTEIN CBG26694"/>
    <property type="match status" value="1"/>
</dbReference>
<dbReference type="CDD" id="cd00303">
    <property type="entry name" value="retropepsin_like"/>
    <property type="match status" value="1"/>
</dbReference>
<keyword evidence="5" id="KW-0255">Endonuclease</keyword>
<evidence type="ECO:0000259" key="8">
    <source>
        <dbReference type="PROSITE" id="PS50158"/>
    </source>
</evidence>
<name>A0ABD2XT44_9HYME</name>
<evidence type="ECO:0000256" key="2">
    <source>
        <dbReference type="ARBA" id="ARBA00022679"/>
    </source>
</evidence>
<keyword evidence="6" id="KW-0863">Zinc-finger</keyword>
<dbReference type="PANTHER" id="PTHR37984:SF5">
    <property type="entry name" value="PROTEIN NYNRIN-LIKE"/>
    <property type="match status" value="1"/>
</dbReference>
<dbReference type="InterPro" id="IPR050951">
    <property type="entry name" value="Retrovirus_Pol_polyprotein"/>
</dbReference>
<feature type="region of interest" description="Disordered" evidence="7">
    <location>
        <begin position="1026"/>
        <end position="1050"/>
    </location>
</feature>
<evidence type="ECO:0000256" key="3">
    <source>
        <dbReference type="ARBA" id="ARBA00022695"/>
    </source>
</evidence>
<dbReference type="InterPro" id="IPR043502">
    <property type="entry name" value="DNA/RNA_pol_sf"/>
</dbReference>
<feature type="region of interest" description="Disordered" evidence="7">
    <location>
        <begin position="674"/>
        <end position="695"/>
    </location>
</feature>
<feature type="domain" description="Reverse transcriptase" evidence="9">
    <location>
        <begin position="384"/>
        <end position="564"/>
    </location>
</feature>
<feature type="region of interest" description="Disordered" evidence="7">
    <location>
        <begin position="33"/>
        <end position="62"/>
    </location>
</feature>
<dbReference type="GO" id="GO:0008270">
    <property type="term" value="F:zinc ion binding"/>
    <property type="evidence" value="ECO:0007669"/>
    <property type="project" value="UniProtKB-KW"/>
</dbReference>
<dbReference type="SUPFAM" id="SSF56672">
    <property type="entry name" value="DNA/RNA polymerases"/>
    <property type="match status" value="1"/>
</dbReference>
<gene>
    <name evidence="10" type="ORF">TKK_000131</name>
</gene>
<dbReference type="PROSITE" id="PS50158">
    <property type="entry name" value="ZF_CCHC"/>
    <property type="match status" value="1"/>
</dbReference>
<dbReference type="Gene3D" id="2.40.70.10">
    <property type="entry name" value="Acid Proteases"/>
    <property type="match status" value="1"/>
</dbReference>
<evidence type="ECO:0000256" key="5">
    <source>
        <dbReference type="ARBA" id="ARBA00022759"/>
    </source>
</evidence>
<keyword evidence="6" id="KW-0862">Zinc</keyword>
<keyword evidence="2" id="KW-0808">Transferase</keyword>
<proteinExistence type="predicted"/>
<dbReference type="InterPro" id="IPR000477">
    <property type="entry name" value="RT_dom"/>
</dbReference>
<dbReference type="FunFam" id="3.30.70.270:FF:000020">
    <property type="entry name" value="Transposon Tf2-6 polyprotein-like Protein"/>
    <property type="match status" value="1"/>
</dbReference>
<dbReference type="Gene3D" id="3.10.10.10">
    <property type="entry name" value="HIV Type 1 Reverse Transcriptase, subunit A, domain 1"/>
    <property type="match status" value="1"/>
</dbReference>
<dbReference type="GO" id="GO:0003964">
    <property type="term" value="F:RNA-directed DNA polymerase activity"/>
    <property type="evidence" value="ECO:0007669"/>
    <property type="project" value="UniProtKB-EC"/>
</dbReference>
<dbReference type="Pfam" id="PF00078">
    <property type="entry name" value="RVT_1"/>
    <property type="match status" value="1"/>
</dbReference>
<evidence type="ECO:0000256" key="1">
    <source>
        <dbReference type="ARBA" id="ARBA00012493"/>
    </source>
</evidence>
<dbReference type="GO" id="GO:0004519">
    <property type="term" value="F:endonuclease activity"/>
    <property type="evidence" value="ECO:0007669"/>
    <property type="project" value="UniProtKB-KW"/>
</dbReference>
<feature type="compositionally biased region" description="Basic and acidic residues" evidence="7">
    <location>
        <begin position="49"/>
        <end position="62"/>
    </location>
</feature>
<keyword evidence="5" id="KW-0378">Hydrolase</keyword>
<dbReference type="SUPFAM" id="SSF50630">
    <property type="entry name" value="Acid proteases"/>
    <property type="match status" value="1"/>
</dbReference>
<dbReference type="CDD" id="cd01647">
    <property type="entry name" value="RT_LTR"/>
    <property type="match status" value="1"/>
</dbReference>
<protein>
    <recommendedName>
        <fullName evidence="1">RNA-directed DNA polymerase</fullName>
        <ecNumber evidence="1">2.7.7.49</ecNumber>
    </recommendedName>
</protein>
<feature type="region of interest" description="Disordered" evidence="7">
    <location>
        <begin position="782"/>
        <end position="828"/>
    </location>
</feature>
<sequence length="1050" mass="119955">MIEWLYRLEQQGKLRVPTLGEVLAHCELPRGESFTPKPGEEGAIANFPRDSESCRSEQRAADRRDDMVMVTPSRDTVADSRSGPIALLRSIENLPDRQCDRNERENAPVEWSDPDEITLVSSECVAAPRFLTQDRVCEDESEPEEAHEIITRAEIHETSEKDQAEDGRQIIYIDIAAMSQENRFFVNVQVGKFTYRALMDSGAQCCLAGPKMMKDLAGRIRPSPTVIGFANSQDESSSGCLPVMLQVDREPGRVVFECVEILPVEMVLGADFGRRWRVDIGMGRDQWRSNDGPWHDFAKPSDTKMRNYAITAECAGITVKPSERELVLQKVMRLIPDVSGELGYTDRIKHKIELIEGARPVCQRARRMSDKMEKIAIEHVSKMLREGIIEEACSEWNSAPVIVKKSDGSHRFCVDYRDLNKVTKKDGYPCKNMDEILDKLRKARYISKIDLKSAYHQVLMEESSKEYTAFSVPGLGQFQFRRLPFGLKCAPMTFQRLMDKLFCSKVEKHVFAYLDDIILVTETFEQHMIWLERVIRTLIDAKLVVNRDKCEFCCQSVKFLGYVLDSSGLRVDSDRVRPIYEYPAPRNVKQVRRLLGMVGWYSRFIKNEAEIKVPLAKLLRKDVVFVWGAEQEQAFQTLKRCLSEAPVLELLVNMDRNNVNEGQKRSYAAVVAGGGGERTPSVSLTASGGNEAAPSSVRIYASEEARASRDAEAELESYLSREELGASALSRSEPEGMLVVEVSGVSSSALRDVPVEEGEITEDWETSVDPVDFHYRRPAWQRTDAEKRRARKQRRRLNGPGQRQRTPSPGEGRRPNPDNNTVTEEERREMRRSCCWQTLRRLCSIDLPMQQQLQPWGFMHQHQQPYPLQQHHQELRRPQHHWQSCQLQQQHLQLAQPPQVQQHQQPALFQQQQQQQQYHQQEAMVVDRSHRAGRLISPVFWPSPTSEDADVPSRSVRGENFGGLEPVAFVSGLDPPRGACFNCHGSGHGRQDCRRRPTRVFCTNCGRGGVKVHACPRCGKAWRKSQRNWHTKKKSQKARLHSVVQKVQRR</sequence>
<dbReference type="EC" id="2.7.7.49" evidence="1"/>
<accession>A0ABD2XT44</accession>
<keyword evidence="3" id="KW-0548">Nucleotidyltransferase</keyword>
<evidence type="ECO:0000256" key="7">
    <source>
        <dbReference type="SAM" id="MobiDB-lite"/>
    </source>
</evidence>
<dbReference type="Gene3D" id="3.30.70.270">
    <property type="match status" value="2"/>
</dbReference>
<evidence type="ECO:0000256" key="6">
    <source>
        <dbReference type="PROSITE-ProRule" id="PRU00047"/>
    </source>
</evidence>
<comment type="caution">
    <text evidence="10">The sequence shown here is derived from an EMBL/GenBank/DDBJ whole genome shotgun (WGS) entry which is preliminary data.</text>
</comment>
<dbReference type="InterPro" id="IPR043128">
    <property type="entry name" value="Rev_trsase/Diguanyl_cyclase"/>
</dbReference>
<feature type="domain" description="CCHC-type" evidence="8">
    <location>
        <begin position="980"/>
        <end position="995"/>
    </location>
</feature>
<dbReference type="InterPro" id="IPR021109">
    <property type="entry name" value="Peptidase_aspartic_dom_sf"/>
</dbReference>
<dbReference type="Proteomes" id="UP001627154">
    <property type="component" value="Unassembled WGS sequence"/>
</dbReference>
<keyword evidence="11" id="KW-1185">Reference proteome</keyword>
<feature type="compositionally biased region" description="Basic residues" evidence="7">
    <location>
        <begin position="1026"/>
        <end position="1040"/>
    </location>
</feature>
<evidence type="ECO:0000313" key="10">
    <source>
        <dbReference type="EMBL" id="KAL3407889.1"/>
    </source>
</evidence>
<dbReference type="PROSITE" id="PS50878">
    <property type="entry name" value="RT_POL"/>
    <property type="match status" value="1"/>
</dbReference>
<dbReference type="AlphaFoldDB" id="A0ABD2XT44"/>
<dbReference type="EMBL" id="JBJJXI010000002">
    <property type="protein sequence ID" value="KAL3407889.1"/>
    <property type="molecule type" value="Genomic_DNA"/>
</dbReference>
<keyword evidence="4" id="KW-0540">Nuclease</keyword>
<feature type="compositionally biased region" description="Basic residues" evidence="7">
    <location>
        <begin position="788"/>
        <end position="797"/>
    </location>
</feature>
<keyword evidence="6" id="KW-0479">Metal-binding</keyword>